<evidence type="ECO:0000313" key="2">
    <source>
        <dbReference type="EnsemblPlants" id="TuG1812G0500001548.01.T01"/>
    </source>
</evidence>
<reference evidence="3" key="1">
    <citation type="journal article" date="2013" name="Nature">
        <title>Draft genome of the wheat A-genome progenitor Triticum urartu.</title>
        <authorList>
            <person name="Ling H.Q."/>
            <person name="Zhao S."/>
            <person name="Liu D."/>
            <person name="Wang J."/>
            <person name="Sun H."/>
            <person name="Zhang C."/>
            <person name="Fan H."/>
            <person name="Li D."/>
            <person name="Dong L."/>
            <person name="Tao Y."/>
            <person name="Gao C."/>
            <person name="Wu H."/>
            <person name="Li Y."/>
            <person name="Cui Y."/>
            <person name="Guo X."/>
            <person name="Zheng S."/>
            <person name="Wang B."/>
            <person name="Yu K."/>
            <person name="Liang Q."/>
            <person name="Yang W."/>
            <person name="Lou X."/>
            <person name="Chen J."/>
            <person name="Feng M."/>
            <person name="Jian J."/>
            <person name="Zhang X."/>
            <person name="Luo G."/>
            <person name="Jiang Y."/>
            <person name="Liu J."/>
            <person name="Wang Z."/>
            <person name="Sha Y."/>
            <person name="Zhang B."/>
            <person name="Wu H."/>
            <person name="Tang D."/>
            <person name="Shen Q."/>
            <person name="Xue P."/>
            <person name="Zou S."/>
            <person name="Wang X."/>
            <person name="Liu X."/>
            <person name="Wang F."/>
            <person name="Yang Y."/>
            <person name="An X."/>
            <person name="Dong Z."/>
            <person name="Zhang K."/>
            <person name="Zhang X."/>
            <person name="Luo M.C."/>
            <person name="Dvorak J."/>
            <person name="Tong Y."/>
            <person name="Wang J."/>
            <person name="Yang H."/>
            <person name="Li Z."/>
            <person name="Wang D."/>
            <person name="Zhang A."/>
            <person name="Wang J."/>
        </authorList>
    </citation>
    <scope>NUCLEOTIDE SEQUENCE</scope>
    <source>
        <strain evidence="3">cv. G1812</strain>
    </source>
</reference>
<protein>
    <submittedName>
        <fullName evidence="2">Uncharacterized protein</fullName>
    </submittedName>
</protein>
<keyword evidence="3" id="KW-1185">Reference proteome</keyword>
<dbReference type="Gramene" id="TuG1812G0500001548.01.T01">
    <property type="protein sequence ID" value="TuG1812G0500001548.01.T01"/>
    <property type="gene ID" value="TuG1812G0500001548.01"/>
</dbReference>
<feature type="region of interest" description="Disordered" evidence="1">
    <location>
        <begin position="48"/>
        <end position="198"/>
    </location>
</feature>
<feature type="compositionally biased region" description="Basic and acidic residues" evidence="1">
    <location>
        <begin position="119"/>
        <end position="129"/>
    </location>
</feature>
<gene>
    <name evidence="2" type="primary">LOC125508593</name>
</gene>
<evidence type="ECO:0000256" key="1">
    <source>
        <dbReference type="SAM" id="MobiDB-lite"/>
    </source>
</evidence>
<organism evidence="2 3">
    <name type="scientific">Triticum urartu</name>
    <name type="common">Red wild einkorn</name>
    <name type="synonym">Crithodium urartu</name>
    <dbReference type="NCBI Taxonomy" id="4572"/>
    <lineage>
        <taxon>Eukaryota</taxon>
        <taxon>Viridiplantae</taxon>
        <taxon>Streptophyta</taxon>
        <taxon>Embryophyta</taxon>
        <taxon>Tracheophyta</taxon>
        <taxon>Spermatophyta</taxon>
        <taxon>Magnoliopsida</taxon>
        <taxon>Liliopsida</taxon>
        <taxon>Poales</taxon>
        <taxon>Poaceae</taxon>
        <taxon>BOP clade</taxon>
        <taxon>Pooideae</taxon>
        <taxon>Triticodae</taxon>
        <taxon>Triticeae</taxon>
        <taxon>Triticinae</taxon>
        <taxon>Triticum</taxon>
    </lineage>
</organism>
<reference evidence="2" key="2">
    <citation type="submission" date="2018-03" db="EMBL/GenBank/DDBJ databases">
        <title>The Triticum urartu genome reveals the dynamic nature of wheat genome evolution.</title>
        <authorList>
            <person name="Ling H."/>
            <person name="Ma B."/>
            <person name="Shi X."/>
            <person name="Liu H."/>
            <person name="Dong L."/>
            <person name="Sun H."/>
            <person name="Cao Y."/>
            <person name="Gao Q."/>
            <person name="Zheng S."/>
            <person name="Li Y."/>
            <person name="Yu Y."/>
            <person name="Du H."/>
            <person name="Qi M."/>
            <person name="Li Y."/>
            <person name="Yu H."/>
            <person name="Cui Y."/>
            <person name="Wang N."/>
            <person name="Chen C."/>
            <person name="Wu H."/>
            <person name="Zhao Y."/>
            <person name="Zhang J."/>
            <person name="Li Y."/>
            <person name="Zhou W."/>
            <person name="Zhang B."/>
            <person name="Hu W."/>
            <person name="Eijk M."/>
            <person name="Tang J."/>
            <person name="Witsenboer H."/>
            <person name="Zhao S."/>
            <person name="Li Z."/>
            <person name="Zhang A."/>
            <person name="Wang D."/>
            <person name="Liang C."/>
        </authorList>
    </citation>
    <scope>NUCLEOTIDE SEQUENCE [LARGE SCALE GENOMIC DNA]</scope>
    <source>
        <strain evidence="2">cv. G1812</strain>
    </source>
</reference>
<evidence type="ECO:0000313" key="3">
    <source>
        <dbReference type="Proteomes" id="UP000015106"/>
    </source>
</evidence>
<proteinExistence type="predicted"/>
<dbReference type="Proteomes" id="UP000015106">
    <property type="component" value="Chromosome 5"/>
</dbReference>
<name>A0A8R7QDN2_TRIUA</name>
<reference evidence="2" key="3">
    <citation type="submission" date="2022-06" db="UniProtKB">
        <authorList>
            <consortium name="EnsemblPlants"/>
        </authorList>
    </citation>
    <scope>IDENTIFICATION</scope>
</reference>
<dbReference type="AlphaFoldDB" id="A0A8R7QDN2"/>
<dbReference type="EnsemblPlants" id="TuG1812G0500001548.01.T01">
    <property type="protein sequence ID" value="TuG1812G0500001548.01.T01"/>
    <property type="gene ID" value="TuG1812G0500001548.01"/>
</dbReference>
<accession>A0A8R7QDN2</accession>
<sequence>SSQNRPNRARPFQCVAVSAPSAAAASPSASAVPAERLEPWVEQRCNGRAGTGCLTSSPSCPWRRSTPQAHQGGRRRAAQVARPLPPPQAVVYAPALSSSSSNRGGGGEYQQQQRRGRARPSEEGQRGEEDLGLGGEVEQGQHGDEDPGPEWRRRRPSAVTATKIVRGDGGQGGPNRGPSRRFTASWHDSEGGDEEEEL</sequence>
<feature type="compositionally biased region" description="Basic and acidic residues" evidence="1">
    <location>
        <begin position="139"/>
        <end position="151"/>
    </location>
</feature>